<evidence type="ECO:0000313" key="1">
    <source>
        <dbReference type="EMBL" id="MCE4121155.1"/>
    </source>
</evidence>
<evidence type="ECO:0000313" key="5">
    <source>
        <dbReference type="EMBL" id="MCW4166287.1"/>
    </source>
</evidence>
<evidence type="ECO:0000313" key="3">
    <source>
        <dbReference type="EMBL" id="MCW4136654.1"/>
    </source>
</evidence>
<sequence length="30" mass="3315">MKKETIKKVINFIITVLTAVASAFCVQSCQ</sequence>
<evidence type="ECO:0000313" key="7">
    <source>
        <dbReference type="EMBL" id="MQN82544.1"/>
    </source>
</evidence>
<dbReference type="EMBL" id="JAPDVD010000001">
    <property type="protein sequence ID" value="MCW4136654.1"/>
    <property type="molecule type" value="Genomic_DNA"/>
</dbReference>
<reference evidence="1" key="2">
    <citation type="submission" date="2021-12" db="EMBL/GenBank/DDBJ databases">
        <authorList>
            <person name="Lv X."/>
        </authorList>
    </citation>
    <scope>NUCLEOTIDE SEQUENCE</scope>
    <source>
        <strain evidence="1">HF2106</strain>
    </source>
</reference>
<dbReference type="Proteomes" id="UP000390763">
    <property type="component" value="Unassembled WGS sequence"/>
</dbReference>
<accession>A0A5P0XP96</accession>
<dbReference type="Proteomes" id="UP001208620">
    <property type="component" value="Unassembled WGS sequence"/>
</dbReference>
<dbReference type="EMBL" id="JAPDUM010000002">
    <property type="protein sequence ID" value="MCW4166287.1"/>
    <property type="molecule type" value="Genomic_DNA"/>
</dbReference>
<evidence type="ECO:0000313" key="9">
    <source>
        <dbReference type="EMBL" id="MQO56646.1"/>
    </source>
</evidence>
<name>A0A5P0XP96_9BACT</name>
<reference evidence="11 12" key="1">
    <citation type="submission" date="2019-09" db="EMBL/GenBank/DDBJ databases">
        <title>Distinct polysaccharide growth profiles of human intestinal Prevotella copri isolates.</title>
        <authorList>
            <person name="Fehlner-Peach H."/>
            <person name="Magnabosco C."/>
            <person name="Raghavan V."/>
            <person name="Scher J.U."/>
            <person name="Tett A."/>
            <person name="Cox L.M."/>
            <person name="Gottsegen C."/>
            <person name="Watters A."/>
            <person name="Wiltshire- Gordon J.D."/>
            <person name="Segata N."/>
            <person name="Bonneau R."/>
            <person name="Littman D.R."/>
        </authorList>
    </citation>
    <scope>NUCLEOTIDE SEQUENCE [LARGE SCALE GENOMIC DNA]</scope>
    <source>
        <strain evidence="9 11">BVe41219</strain>
        <strain evidence="15">iAA108</strain>
        <strain evidence="7">IAA108</strain>
        <strain evidence="12">iAK279</strain>
        <strain evidence="8">IAK279</strain>
        <strain evidence="10">IAU3127</strain>
        <strain evidence="14">iAU3127</strain>
        <strain evidence="6">IK21513</strain>
        <strain evidence="13">iK21513</strain>
    </source>
</reference>
<dbReference type="EMBL" id="JAPDVH010000001">
    <property type="protein sequence ID" value="MCW4154602.1"/>
    <property type="molecule type" value="Genomic_DNA"/>
</dbReference>
<dbReference type="Proteomes" id="UP001200307">
    <property type="component" value="Unassembled WGS sequence"/>
</dbReference>
<dbReference type="EMBL" id="VZCC01000006">
    <property type="protein sequence ID" value="MQN82544.1"/>
    <property type="molecule type" value="Genomic_DNA"/>
</dbReference>
<dbReference type="Proteomes" id="UP000406735">
    <property type="component" value="Unassembled WGS sequence"/>
</dbReference>
<dbReference type="Proteomes" id="UP000358159">
    <property type="component" value="Unassembled WGS sequence"/>
</dbReference>
<dbReference type="NCBIfam" id="NF033879">
    <property type="entry name" value="smalltalk"/>
    <property type="match status" value="1"/>
</dbReference>
<reference evidence="2" key="3">
    <citation type="submission" date="2022-11" db="EMBL/GenBank/DDBJ databases">
        <title>Genomic repertoires linked with pathogenic potency of arthritogenic Prevotella copri isolated from the gut of rheumatoid arthritis patients.</title>
        <authorList>
            <person name="Nii T."/>
            <person name="Maeda Y."/>
            <person name="Motooka D."/>
            <person name="Naito M."/>
            <person name="Matsumoto Y."/>
            <person name="Ogawa T."/>
            <person name="Oguro-Igashira E."/>
            <person name="Kishikawa T."/>
            <person name="Yamashita M."/>
            <person name="Koizumi S."/>
            <person name="Kurakawa T."/>
            <person name="Okumura R."/>
            <person name="Kayama H."/>
            <person name="Murakami M."/>
            <person name="Sakaguchi T."/>
            <person name="Das B."/>
            <person name="Nakamura S."/>
            <person name="Okada Y."/>
            <person name="Kumanogoh A."/>
            <person name="Takeda K."/>
        </authorList>
    </citation>
    <scope>NUCLEOTIDE SEQUENCE</scope>
    <source>
        <strain evidence="4">H012_8</strain>
        <strain evidence="2">H019-1</strain>
        <strain evidence="3">H105_2-2</strain>
        <strain evidence="5">RA-N001-16</strain>
    </source>
</reference>
<dbReference type="RefSeq" id="WP_153073356.1">
    <property type="nucleotide sequence ID" value="NZ_CATKVU010000006.1"/>
</dbReference>
<dbReference type="EMBL" id="VZAZ01000068">
    <property type="protein sequence ID" value="MQO56646.1"/>
    <property type="molecule type" value="Genomic_DNA"/>
</dbReference>
<dbReference type="Proteomes" id="UP001209168">
    <property type="component" value="Unassembled WGS sequence"/>
</dbReference>
<dbReference type="Proteomes" id="UP001209476">
    <property type="component" value="Unassembled WGS sequence"/>
</dbReference>
<dbReference type="AlphaFoldDB" id="A0A5P0XP96"/>
<evidence type="ECO:0000313" key="2">
    <source>
        <dbReference type="EMBL" id="MCW4130579.1"/>
    </source>
</evidence>
<evidence type="ECO:0000313" key="15">
    <source>
        <dbReference type="Proteomes" id="UP000421408"/>
    </source>
</evidence>
<evidence type="ECO:0000313" key="11">
    <source>
        <dbReference type="Proteomes" id="UP000358159"/>
    </source>
</evidence>
<dbReference type="InterPro" id="IPR045505">
    <property type="entry name" value="DUF6486"/>
</dbReference>
<evidence type="ECO:0000313" key="4">
    <source>
        <dbReference type="EMBL" id="MCW4154602.1"/>
    </source>
</evidence>
<dbReference type="Proteomes" id="UP000421408">
    <property type="component" value="Unassembled WGS sequence"/>
</dbReference>
<evidence type="ECO:0000313" key="8">
    <source>
        <dbReference type="EMBL" id="MQO04004.1"/>
    </source>
</evidence>
<dbReference type="EMBL" id="VZAP01000023">
    <property type="protein sequence ID" value="MQO91370.1"/>
    <property type="molecule type" value="Genomic_DNA"/>
</dbReference>
<protein>
    <submittedName>
        <fullName evidence="9">Smalltalk protein</fullName>
    </submittedName>
</protein>
<evidence type="ECO:0000313" key="10">
    <source>
        <dbReference type="EMBL" id="MQO91370.1"/>
    </source>
</evidence>
<dbReference type="EMBL" id="VZCY01000089">
    <property type="protein sequence ID" value="MQN10389.1"/>
    <property type="molecule type" value="Genomic_DNA"/>
</dbReference>
<evidence type="ECO:0000313" key="6">
    <source>
        <dbReference type="EMBL" id="MQN10389.1"/>
    </source>
</evidence>
<dbReference type="EMBL" id="JAJTVO010000003">
    <property type="protein sequence ID" value="MCE4121155.1"/>
    <property type="molecule type" value="Genomic_DNA"/>
</dbReference>
<dbReference type="Proteomes" id="UP001209417">
    <property type="component" value="Unassembled WGS sequence"/>
</dbReference>
<dbReference type="EMBL" id="JAPDVG010000001">
    <property type="protein sequence ID" value="MCW4130579.1"/>
    <property type="molecule type" value="Genomic_DNA"/>
</dbReference>
<dbReference type="Proteomes" id="UP000421283">
    <property type="component" value="Unassembled WGS sequence"/>
</dbReference>
<evidence type="ECO:0000313" key="14">
    <source>
        <dbReference type="Proteomes" id="UP000421283"/>
    </source>
</evidence>
<dbReference type="Pfam" id="PF20096">
    <property type="entry name" value="DUF6486"/>
    <property type="match status" value="1"/>
</dbReference>
<organism evidence="9 11">
    <name type="scientific">Segatella copri</name>
    <dbReference type="NCBI Taxonomy" id="165179"/>
    <lineage>
        <taxon>Bacteria</taxon>
        <taxon>Pseudomonadati</taxon>
        <taxon>Bacteroidota</taxon>
        <taxon>Bacteroidia</taxon>
        <taxon>Bacteroidales</taxon>
        <taxon>Prevotellaceae</taxon>
        <taxon>Segatella</taxon>
    </lineage>
</organism>
<evidence type="ECO:0000313" key="13">
    <source>
        <dbReference type="Proteomes" id="UP000406735"/>
    </source>
</evidence>
<gene>
    <name evidence="10" type="ORF">F7D31_01525</name>
    <name evidence="9" type="ORF">F7D42_13285</name>
    <name evidence="8" type="ORF">F7D62_07750</name>
    <name evidence="7" type="ORF">F7D74_00745</name>
    <name evidence="6" type="ORF">F7D97_10795</name>
    <name evidence="1" type="ORF">LYY06_02595</name>
    <name evidence="5" type="ORF">ONS98_13945</name>
    <name evidence="3" type="ORF">ONT01_02445</name>
    <name evidence="2" type="ORF">ONT19_02955</name>
    <name evidence="4" type="ORF">ONT23_03380</name>
</gene>
<evidence type="ECO:0000313" key="12">
    <source>
        <dbReference type="Proteomes" id="UP000390763"/>
    </source>
</evidence>
<comment type="caution">
    <text evidence="9">The sequence shown here is derived from an EMBL/GenBank/DDBJ whole genome shotgun (WGS) entry which is preliminary data.</text>
</comment>
<dbReference type="EMBL" id="VZBT01000061">
    <property type="protein sequence ID" value="MQO04004.1"/>
    <property type="molecule type" value="Genomic_DNA"/>
</dbReference>
<proteinExistence type="predicted"/>